<dbReference type="SUPFAM" id="SSF55781">
    <property type="entry name" value="GAF domain-like"/>
    <property type="match status" value="1"/>
</dbReference>
<dbReference type="Proteomes" id="UP000320184">
    <property type="component" value="Unassembled WGS sequence"/>
</dbReference>
<protein>
    <submittedName>
        <fullName evidence="2">GAF domain-containing protein</fullName>
    </submittedName>
</protein>
<dbReference type="AlphaFoldDB" id="A0A538SNZ6"/>
<accession>A0A538SNZ6</accession>
<dbReference type="Gene3D" id="3.30.450.40">
    <property type="match status" value="1"/>
</dbReference>
<sequence>MSATFEASKIVRALRAAHLHDAPRRDLLQMACDRIRAEGAPYTSVYAYMLHGTELVLEAFAGRETPHVRIAVGTGVCGTAVATGEDQNVPDVGAVGNYLACNLDTKSELVVLIRRGANILGQIDIDSDVPAGFTDVHHRAVKEVADALAVLV</sequence>
<comment type="caution">
    <text evidence="2">The sequence shown here is derived from an EMBL/GenBank/DDBJ whole genome shotgun (WGS) entry which is preliminary data.</text>
</comment>
<dbReference type="InterPro" id="IPR003018">
    <property type="entry name" value="GAF"/>
</dbReference>
<dbReference type="EMBL" id="VBOT01000023">
    <property type="protein sequence ID" value="TMQ53094.1"/>
    <property type="molecule type" value="Genomic_DNA"/>
</dbReference>
<dbReference type="InterPro" id="IPR029016">
    <property type="entry name" value="GAF-like_dom_sf"/>
</dbReference>
<proteinExistence type="predicted"/>
<feature type="domain" description="GAF" evidence="1">
    <location>
        <begin position="27"/>
        <end position="150"/>
    </location>
</feature>
<gene>
    <name evidence="2" type="ORF">E6K73_01820</name>
</gene>
<reference evidence="2 3" key="1">
    <citation type="journal article" date="2019" name="Nat. Microbiol.">
        <title>Mediterranean grassland soil C-N compound turnover is dependent on rainfall and depth, and is mediated by genomically divergent microorganisms.</title>
        <authorList>
            <person name="Diamond S."/>
            <person name="Andeer P.F."/>
            <person name="Li Z."/>
            <person name="Crits-Christoph A."/>
            <person name="Burstein D."/>
            <person name="Anantharaman K."/>
            <person name="Lane K.R."/>
            <person name="Thomas B.C."/>
            <person name="Pan C."/>
            <person name="Northen T.R."/>
            <person name="Banfield J.F."/>
        </authorList>
    </citation>
    <scope>NUCLEOTIDE SEQUENCE [LARGE SCALE GENOMIC DNA]</scope>
    <source>
        <strain evidence="2">WS_3</strain>
    </source>
</reference>
<name>A0A538SNZ6_UNCEI</name>
<organism evidence="2 3">
    <name type="scientific">Eiseniibacteriota bacterium</name>
    <dbReference type="NCBI Taxonomy" id="2212470"/>
    <lineage>
        <taxon>Bacteria</taxon>
        <taxon>Candidatus Eiseniibacteriota</taxon>
    </lineage>
</organism>
<evidence type="ECO:0000313" key="2">
    <source>
        <dbReference type="EMBL" id="TMQ53094.1"/>
    </source>
</evidence>
<dbReference type="Pfam" id="PF01590">
    <property type="entry name" value="GAF"/>
    <property type="match status" value="1"/>
</dbReference>
<evidence type="ECO:0000313" key="3">
    <source>
        <dbReference type="Proteomes" id="UP000320184"/>
    </source>
</evidence>
<evidence type="ECO:0000259" key="1">
    <source>
        <dbReference type="Pfam" id="PF01590"/>
    </source>
</evidence>